<comment type="similarity">
    <text evidence="1 4">Belongs to the acyl-CoA dehydrogenase family.</text>
</comment>
<keyword evidence="4" id="KW-0560">Oxidoreductase</keyword>
<dbReference type="EMBL" id="RSCE01000018">
    <property type="protein sequence ID" value="RSH77116.1"/>
    <property type="molecule type" value="Genomic_DNA"/>
</dbReference>
<dbReference type="InterPro" id="IPR009100">
    <property type="entry name" value="AcylCoA_DH/oxidase_NM_dom_sf"/>
</dbReference>
<name>A0A427XE32_9TREE</name>
<evidence type="ECO:0000256" key="3">
    <source>
        <dbReference type="ARBA" id="ARBA00022827"/>
    </source>
</evidence>
<keyword evidence="3 4" id="KW-0274">FAD</keyword>
<dbReference type="Pfam" id="PF18158">
    <property type="entry name" value="AidB_N"/>
    <property type="match status" value="1"/>
</dbReference>
<evidence type="ECO:0000313" key="9">
    <source>
        <dbReference type="Proteomes" id="UP000279236"/>
    </source>
</evidence>
<proteinExistence type="inferred from homology"/>
<evidence type="ECO:0000256" key="4">
    <source>
        <dbReference type="RuleBase" id="RU362125"/>
    </source>
</evidence>
<dbReference type="Pfam" id="PF00441">
    <property type="entry name" value="Acyl-CoA_dh_1"/>
    <property type="match status" value="1"/>
</dbReference>
<dbReference type="STRING" id="105984.A0A427XE32"/>
<dbReference type="InterPro" id="IPR006091">
    <property type="entry name" value="Acyl-CoA_Oxase/DH_mid-dom"/>
</dbReference>
<evidence type="ECO:0000259" key="6">
    <source>
        <dbReference type="Pfam" id="PF02770"/>
    </source>
</evidence>
<dbReference type="RefSeq" id="XP_028472263.1">
    <property type="nucleotide sequence ID" value="XM_028619394.1"/>
</dbReference>
<keyword evidence="2 4" id="KW-0285">Flavoprotein</keyword>
<accession>A0A427XE32</accession>
<protein>
    <recommendedName>
        <fullName evidence="10">Acyl-CoA dehydrogenase AidB</fullName>
    </recommendedName>
</protein>
<reference evidence="8 9" key="1">
    <citation type="submission" date="2018-11" db="EMBL/GenBank/DDBJ databases">
        <title>Genome sequence of Apiotrichum porosum DSM 27194.</title>
        <authorList>
            <person name="Aliyu H."/>
            <person name="Gorte O."/>
            <person name="Ochsenreither K."/>
        </authorList>
    </citation>
    <scope>NUCLEOTIDE SEQUENCE [LARGE SCALE GENOMIC DNA]</scope>
    <source>
        <strain evidence="8 9">DSM 27194</strain>
    </source>
</reference>
<evidence type="ECO:0000259" key="7">
    <source>
        <dbReference type="Pfam" id="PF18158"/>
    </source>
</evidence>
<dbReference type="InterPro" id="IPR036250">
    <property type="entry name" value="AcylCo_DH-like_C"/>
</dbReference>
<comment type="caution">
    <text evidence="8">The sequence shown here is derived from an EMBL/GenBank/DDBJ whole genome shotgun (WGS) entry which is preliminary data.</text>
</comment>
<dbReference type="InterPro" id="IPR009075">
    <property type="entry name" value="AcylCo_DH/oxidase_C"/>
</dbReference>
<keyword evidence="9" id="KW-1185">Reference proteome</keyword>
<dbReference type="OrthoDB" id="10251155at2759"/>
<dbReference type="AlphaFoldDB" id="A0A427XE32"/>
<dbReference type="PANTHER" id="PTHR42707">
    <property type="entry name" value="ACYL-COA DEHYDROGENASE"/>
    <property type="match status" value="1"/>
</dbReference>
<feature type="domain" description="Acyl-CoA oxidase/dehydrogenase middle" evidence="6">
    <location>
        <begin position="201"/>
        <end position="308"/>
    </location>
</feature>
<evidence type="ECO:0000256" key="2">
    <source>
        <dbReference type="ARBA" id="ARBA00022630"/>
    </source>
</evidence>
<dbReference type="SUPFAM" id="SSF56645">
    <property type="entry name" value="Acyl-CoA dehydrogenase NM domain-like"/>
    <property type="match status" value="1"/>
</dbReference>
<dbReference type="Pfam" id="PF02770">
    <property type="entry name" value="Acyl-CoA_dh_M"/>
    <property type="match status" value="1"/>
</dbReference>
<dbReference type="InterPro" id="IPR041504">
    <property type="entry name" value="AidB_N"/>
</dbReference>
<dbReference type="PANTHER" id="PTHR42707:SF2">
    <property type="entry name" value="ACD11 DEHYDROGENASE"/>
    <property type="match status" value="1"/>
</dbReference>
<dbReference type="Gene3D" id="1.20.140.10">
    <property type="entry name" value="Butyryl-CoA Dehydrogenase, subunit A, domain 3"/>
    <property type="match status" value="1"/>
</dbReference>
<evidence type="ECO:0000259" key="5">
    <source>
        <dbReference type="Pfam" id="PF00441"/>
    </source>
</evidence>
<feature type="domain" description="Acyl-CoA dehydrogenase/oxidase C-terminal" evidence="5">
    <location>
        <begin position="416"/>
        <end position="487"/>
    </location>
</feature>
<sequence length="628" mass="67772">MAPVHPATSTTGFFQPEPVVANQWTEDRALRRSAELFLSPADLYRAAPLLDDLGRRVLSRDVMAAFVNAETNPPHISGDGFSTFGKPKGADALVTSAGWKYLQEFGWREGIVATGNEAEFGAAARVVQAYKVHLFAASSAMVVCPSGMQDGAITCLRRELATLESAQQYSAQEKRVRKQVFESALGHLMNRNPELAWSSGQWMTERVGGSDVRGTETFAERAGPTDATDIDGLPLGPWTISGFKFFSSATDCGCSIILAYTPKGLSCFFAPTRRVEAGTVVMNGIKIQRLKNKLGTHALPTAELELEGMRAHLLGEEGRGVSVIANVLNVARFHNSARAVGYLGRGLGVARAFSRVRRFPSRKPGDDLLRSIPLFARTLSMVTLRHRADTLLAGFLASLLGTVNTGSSPNAVVPGDAGQAALLLRLLTSVCKAYITKHSVAGLQECMEALGGIGYLENNETPAINVACMFRDANVFCIWEGTTDVLSTDTVKVLRGRQGPACTAALDTWLVRKLGSGGAYGTKQGAGLPVERAAVKAAWKRFQALPGDMDDMLPMARDVVKRVGDIVCAALLIIDAERDEDPVAVECARRFVAVEMVGSDVREQTQREITHWDRRIAFEGDEVAVAKL</sequence>
<dbReference type="Proteomes" id="UP000279236">
    <property type="component" value="Unassembled WGS sequence"/>
</dbReference>
<evidence type="ECO:0000256" key="1">
    <source>
        <dbReference type="ARBA" id="ARBA00009347"/>
    </source>
</evidence>
<evidence type="ECO:0000313" key="8">
    <source>
        <dbReference type="EMBL" id="RSH77116.1"/>
    </source>
</evidence>
<comment type="cofactor">
    <cofactor evidence="4">
        <name>FAD</name>
        <dbReference type="ChEBI" id="CHEBI:57692"/>
    </cofactor>
</comment>
<dbReference type="GO" id="GO:0003995">
    <property type="term" value="F:acyl-CoA dehydrogenase activity"/>
    <property type="evidence" value="ECO:0007669"/>
    <property type="project" value="TreeGrafter"/>
</dbReference>
<dbReference type="InterPro" id="IPR052904">
    <property type="entry name" value="Acyl-CoA_dehydrogenase-like"/>
</dbReference>
<gene>
    <name evidence="8" type="ORF">EHS24_003745</name>
</gene>
<evidence type="ECO:0008006" key="10">
    <source>
        <dbReference type="Google" id="ProtNLM"/>
    </source>
</evidence>
<dbReference type="Gene3D" id="2.40.110.20">
    <property type="match status" value="1"/>
</dbReference>
<organism evidence="8 9">
    <name type="scientific">Apiotrichum porosum</name>
    <dbReference type="NCBI Taxonomy" id="105984"/>
    <lineage>
        <taxon>Eukaryota</taxon>
        <taxon>Fungi</taxon>
        <taxon>Dikarya</taxon>
        <taxon>Basidiomycota</taxon>
        <taxon>Agaricomycotina</taxon>
        <taxon>Tremellomycetes</taxon>
        <taxon>Trichosporonales</taxon>
        <taxon>Trichosporonaceae</taxon>
        <taxon>Apiotrichum</taxon>
    </lineage>
</organism>
<dbReference type="GeneID" id="39588288"/>
<dbReference type="SUPFAM" id="SSF47203">
    <property type="entry name" value="Acyl-CoA dehydrogenase C-terminal domain-like"/>
    <property type="match status" value="1"/>
</dbReference>
<feature type="domain" description="Adaptive response protein AidB N-terminal" evidence="7">
    <location>
        <begin position="20"/>
        <end position="164"/>
    </location>
</feature>